<accession>A0A0E2Z2B3</accession>
<dbReference type="Proteomes" id="UP000028839">
    <property type="component" value="Unassembled WGS sequence"/>
</dbReference>
<dbReference type="EMBL" id="JPGN01000043">
    <property type="protein sequence ID" value="KFI19659.1"/>
    <property type="molecule type" value="Genomic_DNA"/>
</dbReference>
<protein>
    <submittedName>
        <fullName evidence="1">Uncharacterized protein</fullName>
    </submittedName>
</protein>
<dbReference type="AlphaFoldDB" id="A0A0E2Z2B3"/>
<dbReference type="HOGENOM" id="CLU_917706_0_0_6"/>
<name>A0A0E2Z2B3_9GAMM</name>
<dbReference type="Gene3D" id="1.20.910.10">
    <property type="entry name" value="Heme oxygenase-like"/>
    <property type="match status" value="1"/>
</dbReference>
<dbReference type="InterPro" id="IPR016084">
    <property type="entry name" value="Haem_Oase-like_multi-hlx"/>
</dbReference>
<sequence>MNTSVQQLHNFAEKHHLVGLSAPSLQALMEGRTGYSTSKARRFLSFQDRINRELLSHRIILHNRYTDWFKRGEQNLEQIKAFIVQFSVFSNQFLVAQLFKTINADSLESMRASKEILANEIGVVFNPGRGKVKKVSDLEREGDPKLVSTEGTVEGGVFRFQAAHFEWLLQIAHKIGLGFNEVGKRSQGTPATLFFCDELNRLYGSEDYRISQASSYAVENWAAAGFWDELIEGFSKFNRRTGIALPLAFFTWHSRLEAQHARHTQEELEEVYFSREIKENEFISYGNEMLAGVAAFWDGLEDQRKALAAVH</sequence>
<gene>
    <name evidence="1" type="ORF">IB75_07545</name>
</gene>
<evidence type="ECO:0000313" key="1">
    <source>
        <dbReference type="EMBL" id="KFI19659.1"/>
    </source>
</evidence>
<evidence type="ECO:0000313" key="2">
    <source>
        <dbReference type="Proteomes" id="UP000028839"/>
    </source>
</evidence>
<dbReference type="OrthoDB" id="526368at2"/>
<proteinExistence type="predicted"/>
<dbReference type="SUPFAM" id="SSF48613">
    <property type="entry name" value="Heme oxygenase-like"/>
    <property type="match status" value="1"/>
</dbReference>
<comment type="caution">
    <text evidence="1">The sequence shown here is derived from an EMBL/GenBank/DDBJ whole genome shotgun (WGS) entry which is preliminary data.</text>
</comment>
<organism evidence="1 2">
    <name type="scientific">Nitrosococcus oceani C-27</name>
    <dbReference type="NCBI Taxonomy" id="314279"/>
    <lineage>
        <taxon>Bacteria</taxon>
        <taxon>Pseudomonadati</taxon>
        <taxon>Pseudomonadota</taxon>
        <taxon>Gammaproteobacteria</taxon>
        <taxon>Chromatiales</taxon>
        <taxon>Chromatiaceae</taxon>
        <taxon>Nitrosococcus</taxon>
    </lineage>
</organism>
<reference evidence="1 2" key="1">
    <citation type="submission" date="2014-07" db="EMBL/GenBank/DDBJ databases">
        <title>Comparative analysis of Nitrosococcus oceani genome inventories of strains from Pacific and Atlantic gyres.</title>
        <authorList>
            <person name="Lim C.K."/>
            <person name="Wang L."/>
            <person name="Sayavedra-Soto L.A."/>
            <person name="Klotz M.G."/>
        </authorList>
    </citation>
    <scope>NUCLEOTIDE SEQUENCE [LARGE SCALE GENOMIC DNA]</scope>
    <source>
        <strain evidence="1 2">C-27</strain>
    </source>
</reference>